<accession>A0A9W8MIK3</accession>
<name>A0A9W8MIK3_9AGAR</name>
<keyword evidence="1" id="KW-0472">Membrane</keyword>
<dbReference type="OrthoDB" id="2354757at2759"/>
<organism evidence="2 3">
    <name type="scientific">Candolleomyces eurysporus</name>
    <dbReference type="NCBI Taxonomy" id="2828524"/>
    <lineage>
        <taxon>Eukaryota</taxon>
        <taxon>Fungi</taxon>
        <taxon>Dikarya</taxon>
        <taxon>Basidiomycota</taxon>
        <taxon>Agaricomycotina</taxon>
        <taxon>Agaricomycetes</taxon>
        <taxon>Agaricomycetidae</taxon>
        <taxon>Agaricales</taxon>
        <taxon>Agaricineae</taxon>
        <taxon>Psathyrellaceae</taxon>
        <taxon>Candolleomyces</taxon>
    </lineage>
</organism>
<keyword evidence="3" id="KW-1185">Reference proteome</keyword>
<dbReference type="AlphaFoldDB" id="A0A9W8MIK3"/>
<sequence length="134" mass="14632">MILITATAITLIALCLSLSQNLFVVLLASLTSFLAAVLHLISFAIQIALFARVRNEMKKLEVGANTKPAPGFWLVFVSLVLTLLAGCIVCFGHRRDRRATRGAPTPVTPAYAEKTVNEPATTSKPGFFSRFRRN</sequence>
<reference evidence="2" key="1">
    <citation type="submission" date="2022-06" db="EMBL/GenBank/DDBJ databases">
        <title>Genome Sequence of Candolleomyces eurysporus.</title>
        <authorList>
            <person name="Buettner E."/>
        </authorList>
    </citation>
    <scope>NUCLEOTIDE SEQUENCE</scope>
    <source>
        <strain evidence="2">VTCC 930004</strain>
    </source>
</reference>
<comment type="caution">
    <text evidence="2">The sequence shown here is derived from an EMBL/GenBank/DDBJ whole genome shotgun (WGS) entry which is preliminary data.</text>
</comment>
<dbReference type="EMBL" id="JANBPK010000786">
    <property type="protein sequence ID" value="KAJ2932001.1"/>
    <property type="molecule type" value="Genomic_DNA"/>
</dbReference>
<feature type="non-terminal residue" evidence="2">
    <location>
        <position position="1"/>
    </location>
</feature>
<dbReference type="Proteomes" id="UP001140091">
    <property type="component" value="Unassembled WGS sequence"/>
</dbReference>
<proteinExistence type="predicted"/>
<keyword evidence="1" id="KW-1133">Transmembrane helix</keyword>
<evidence type="ECO:0000256" key="1">
    <source>
        <dbReference type="SAM" id="Phobius"/>
    </source>
</evidence>
<evidence type="ECO:0000313" key="3">
    <source>
        <dbReference type="Proteomes" id="UP001140091"/>
    </source>
</evidence>
<feature type="transmembrane region" description="Helical" evidence="1">
    <location>
        <begin position="29"/>
        <end position="51"/>
    </location>
</feature>
<feature type="transmembrane region" description="Helical" evidence="1">
    <location>
        <begin position="72"/>
        <end position="94"/>
    </location>
</feature>
<gene>
    <name evidence="2" type="ORF">H1R20_g5078</name>
</gene>
<protein>
    <submittedName>
        <fullName evidence="2">Uncharacterized protein</fullName>
    </submittedName>
</protein>
<keyword evidence="1" id="KW-0812">Transmembrane</keyword>
<evidence type="ECO:0000313" key="2">
    <source>
        <dbReference type="EMBL" id="KAJ2932001.1"/>
    </source>
</evidence>